<dbReference type="PANTHER" id="PTHR46785">
    <property type="entry name" value="VON WILLEBRAND FACTOR A DOMAIN-CONTAINING PROTEIN 3B"/>
    <property type="match status" value="1"/>
</dbReference>
<dbReference type="Gene3D" id="2.30.30.140">
    <property type="match status" value="2"/>
</dbReference>
<dbReference type="SMART" id="SM00333">
    <property type="entry name" value="TUDOR"/>
    <property type="match status" value="4"/>
</dbReference>
<dbReference type="InterPro" id="IPR036465">
    <property type="entry name" value="vWFA_dom_sf"/>
</dbReference>
<dbReference type="PANTHER" id="PTHR46785:SF1">
    <property type="entry name" value="VON WILLEBRAND FACTOR A DOMAIN-CONTAINING PROTEIN 3B"/>
    <property type="match status" value="1"/>
</dbReference>
<dbReference type="PROSITE" id="PS50234">
    <property type="entry name" value="VWFA"/>
    <property type="match status" value="1"/>
</dbReference>
<dbReference type="Proteomes" id="UP001046870">
    <property type="component" value="Chromosome 15"/>
</dbReference>
<dbReference type="InterPro" id="IPR032770">
    <property type="entry name" value="DUF4537"/>
</dbReference>
<feature type="compositionally biased region" description="Basic and acidic residues" evidence="1">
    <location>
        <begin position="1208"/>
        <end position="1253"/>
    </location>
</feature>
<dbReference type="InterPro" id="IPR002999">
    <property type="entry name" value="Tudor"/>
</dbReference>
<reference evidence="3" key="1">
    <citation type="submission" date="2021-01" db="EMBL/GenBank/DDBJ databases">
        <authorList>
            <person name="Zahm M."/>
            <person name="Roques C."/>
            <person name="Cabau C."/>
            <person name="Klopp C."/>
            <person name="Donnadieu C."/>
            <person name="Jouanno E."/>
            <person name="Lampietro C."/>
            <person name="Louis A."/>
            <person name="Herpin A."/>
            <person name="Echchiki A."/>
            <person name="Berthelot C."/>
            <person name="Parey E."/>
            <person name="Roest-Crollius H."/>
            <person name="Braasch I."/>
            <person name="Postlethwait J."/>
            <person name="Bobe J."/>
            <person name="Montfort J."/>
            <person name="Bouchez O."/>
            <person name="Begum T."/>
            <person name="Mejri S."/>
            <person name="Adams A."/>
            <person name="Chen W.-J."/>
            <person name="Guiguen Y."/>
        </authorList>
    </citation>
    <scope>NUCLEOTIDE SEQUENCE</scope>
    <source>
        <strain evidence="3">YG-15Mar2019-1</strain>
        <tissue evidence="3">Brain</tissue>
    </source>
</reference>
<proteinExistence type="predicted"/>
<dbReference type="InterPro" id="IPR002035">
    <property type="entry name" value="VWF_A"/>
</dbReference>
<name>A0A9D3T634_MEGAT</name>
<dbReference type="Gene3D" id="3.40.50.410">
    <property type="entry name" value="von Willebrand factor, type A domain"/>
    <property type="match status" value="1"/>
</dbReference>
<feature type="region of interest" description="Disordered" evidence="1">
    <location>
        <begin position="713"/>
        <end position="777"/>
    </location>
</feature>
<feature type="region of interest" description="Disordered" evidence="1">
    <location>
        <begin position="1643"/>
        <end position="1700"/>
    </location>
</feature>
<feature type="compositionally biased region" description="Acidic residues" evidence="1">
    <location>
        <begin position="1648"/>
        <end position="1678"/>
    </location>
</feature>
<feature type="region of interest" description="Disordered" evidence="1">
    <location>
        <begin position="304"/>
        <end position="331"/>
    </location>
</feature>
<keyword evidence="4" id="KW-1185">Reference proteome</keyword>
<comment type="caution">
    <text evidence="3">The sequence shown here is derived from an EMBL/GenBank/DDBJ whole genome shotgun (WGS) entry which is preliminary data.</text>
</comment>
<evidence type="ECO:0000259" key="2">
    <source>
        <dbReference type="PROSITE" id="PS50234"/>
    </source>
</evidence>
<dbReference type="Pfam" id="PF15057">
    <property type="entry name" value="DUF4537"/>
    <property type="match status" value="3"/>
</dbReference>
<dbReference type="CDD" id="cd04508">
    <property type="entry name" value="Tudor_SF"/>
    <property type="match status" value="1"/>
</dbReference>
<dbReference type="SUPFAM" id="SSF53300">
    <property type="entry name" value="vWA-like"/>
    <property type="match status" value="1"/>
</dbReference>
<accession>A0A9D3T634</accession>
<evidence type="ECO:0000313" key="4">
    <source>
        <dbReference type="Proteomes" id="UP001046870"/>
    </source>
</evidence>
<feature type="compositionally biased region" description="Low complexity" evidence="1">
    <location>
        <begin position="1680"/>
        <end position="1694"/>
    </location>
</feature>
<feature type="compositionally biased region" description="Low complexity" evidence="1">
    <location>
        <begin position="1255"/>
        <end position="1268"/>
    </location>
</feature>
<gene>
    <name evidence="3" type="ORF">MATL_G00177200</name>
</gene>
<dbReference type="Pfam" id="PF13768">
    <property type="entry name" value="VWA_3"/>
    <property type="match status" value="2"/>
</dbReference>
<feature type="region of interest" description="Disordered" evidence="1">
    <location>
        <begin position="1175"/>
        <end position="1285"/>
    </location>
</feature>
<feature type="compositionally biased region" description="Basic and acidic residues" evidence="1">
    <location>
        <begin position="1175"/>
        <end position="1185"/>
    </location>
</feature>
<feature type="region of interest" description="Disordered" evidence="1">
    <location>
        <begin position="827"/>
        <end position="846"/>
    </location>
</feature>
<dbReference type="EMBL" id="JAFDVH010000015">
    <property type="protein sequence ID" value="KAG7463501.1"/>
    <property type="molecule type" value="Genomic_DNA"/>
</dbReference>
<dbReference type="OrthoDB" id="10021393at2759"/>
<evidence type="ECO:0000313" key="3">
    <source>
        <dbReference type="EMBL" id="KAG7463501.1"/>
    </source>
</evidence>
<feature type="compositionally biased region" description="Low complexity" evidence="1">
    <location>
        <begin position="1023"/>
        <end position="1032"/>
    </location>
</feature>
<dbReference type="CDD" id="cd00198">
    <property type="entry name" value="vWFA"/>
    <property type="match status" value="1"/>
</dbReference>
<protein>
    <recommendedName>
        <fullName evidence="2">VWFA domain-containing protein</fullName>
    </recommendedName>
</protein>
<feature type="domain" description="VWFA" evidence="2">
    <location>
        <begin position="508"/>
        <end position="677"/>
    </location>
</feature>
<sequence length="1700" mass="190858">MRVRRARLPGNMAGQGLGRAKAGVREGGVEQDVAAMISTRAWLKLHGLKESKLTLSQVLAQIGFRHSEDYVGSLRKPVSSQYAGGMFSQFSKGGIIYNLTASPRELEVLCERLGRKARLYQRRLDWLTTGSRQLFGVIQERSAALVLDFGSASRAQFHLSRDSVCAVIRDQLSRISRFNLLCSAPGVQAWQEKTVHSSTAHVDSAVEWVRGLKQAHAPSAVNTAETLLKAMEDSTVEAVYLLAVGDFKASLADLLRDKLVKNVCPIHTISFNAKNEEAIQALKELSHLTAGRFHAFAEMHPFEDESCNSRQGGDGNGSPRQVSVKPIGGVPPGAGVREDVFLVWREMEEAQTTRARVQAILAEIAASEPHQEPSDSGPPPMPCSVDCLSSREWLTQYGLKAQKLLLYDALSDCAFRHSDGVVDLGAKPEDESVQTDAESNHKLVNAKYCSRFAHMKWKDGSVVHVYVTAEKCRWYEDRMRTALANMQRRLDWLRRGSRELFGAVLEEQVYVLIDTSESMKDQLPLLKEKIHQLMKEQLRHKAKVNFVKFGSRAAAWRERLAGVSEQSLENAWTWIKGLQAGGSTNTLGALRLALADIGTQAVYLLTDGRPDQPTGTVLAEVQLCPPVPVHTISFNCKDMEANRFLYMLAQETGGRYHCYQRDPEEPGTPLPYVSEDIHLLKAEIEQGKEDLEKVLKLRAECVMLDWYHNGDNGSAKRSCERPHSAPRPQKGAQGVERAQRPQSALGCVPASRHSHPHHLPTAQSRDPHTRQAQRTAHTKASLLRFLSHGVSINDKGLAQEWMLPETLSLFQTNTDKQSQVLQRLELTAMGGSQKKPKRKSPKESLDISSAQWLRTNSLVARRLTIIDALAPTAVPQSAKFIPILEKHIYSKVFDEVFPLAHLSSGHRLTLVNPLGVNLEDYKTRLQRALQDYQRRLDLIVWRALTEEDRAKFGSDKPLAFLENREALLQMLETRGWPLPREDISLLEDQINMGLSFLQQASDLQKAARQKASTQDNEAGNRMSSAASRAQSTQRRRVLDTLRGQKVIARSEADGFYYSGTVRKRLPGKRVLVDFSRGDTEIVSLGAVITTGGAGPCPPLTVGDFVLVDSGMEGVGECFVPGVVIATPRRLEAADKLFTVLKYNNRKVHCVRSKMVKISQTRYNLTCRCLREQHRERHHMDHRMRTGSESPQGAAPRKSSRTERRKRDRAQEPSRAHHRRSSEQARGEDRDWVRNEDTPIGSSKDEGPDLRDEAQSSSTPRHVSPTSSHTPPPSKLPTPRAAPRSHNALQLPETPATQASDRLEALAQQLLLALEQHRGQQEEIQRCVKALSVPHKDDDGQEDQRGNTNQQNEILEELQKLIPPISGAANQNRDPGGVPEYVNTARLLLPKVSPGQKVLARWTQDGWYHHGSVVHACGDQSYFLQSRDGVLERVWREDIITEGEDSSQDIKVEDPIIAAHPLYSERYCPGVVLAILEDQRMKVRYYDGREALVSREQLFLIPAQKFEVDMAYLLECGERWVGQPVVARRDDTATFHLAEVQERVGDGRRYLIRWADGTSAVQDRDWIFGRWTVSRALTVGDRVLALVEPASLTFLPGVVQGFTGTRVIIHFINGESSLPAETQHCFWLSEEQFNTATHLYNSKRQNRLEEEEEVEEEDVEEEEETEEEEEEEETEEELNESVYSTDYSSSSCKSTPRFNHY</sequence>
<feature type="region of interest" description="Disordered" evidence="1">
    <location>
        <begin position="1005"/>
        <end position="1036"/>
    </location>
</feature>
<organism evidence="3 4">
    <name type="scientific">Megalops atlanticus</name>
    <name type="common">Tarpon</name>
    <name type="synonym">Clupea gigantea</name>
    <dbReference type="NCBI Taxonomy" id="7932"/>
    <lineage>
        <taxon>Eukaryota</taxon>
        <taxon>Metazoa</taxon>
        <taxon>Chordata</taxon>
        <taxon>Craniata</taxon>
        <taxon>Vertebrata</taxon>
        <taxon>Euteleostomi</taxon>
        <taxon>Actinopterygii</taxon>
        <taxon>Neopterygii</taxon>
        <taxon>Teleostei</taxon>
        <taxon>Elopiformes</taxon>
        <taxon>Megalopidae</taxon>
        <taxon>Megalops</taxon>
    </lineage>
</organism>
<evidence type="ECO:0000256" key="1">
    <source>
        <dbReference type="SAM" id="MobiDB-lite"/>
    </source>
</evidence>